<dbReference type="GO" id="GO:0008270">
    <property type="term" value="F:zinc ion binding"/>
    <property type="evidence" value="ECO:0007669"/>
    <property type="project" value="UniProtKB-KW"/>
</dbReference>
<evidence type="ECO:0000259" key="3">
    <source>
        <dbReference type="PROSITE" id="PS50158"/>
    </source>
</evidence>
<accession>A0A9Q3ILZ1</accession>
<dbReference type="EMBL" id="AVOT02051026">
    <property type="protein sequence ID" value="MBW0546072.1"/>
    <property type="molecule type" value="Genomic_DNA"/>
</dbReference>
<feature type="compositionally biased region" description="Basic and acidic residues" evidence="2">
    <location>
        <begin position="149"/>
        <end position="167"/>
    </location>
</feature>
<reference evidence="4" key="1">
    <citation type="submission" date="2021-03" db="EMBL/GenBank/DDBJ databases">
        <title>Draft genome sequence of rust myrtle Austropuccinia psidii MF-1, a brazilian biotype.</title>
        <authorList>
            <person name="Quecine M.C."/>
            <person name="Pachon D.M.R."/>
            <person name="Bonatelli M.L."/>
            <person name="Correr F.H."/>
            <person name="Franceschini L.M."/>
            <person name="Leite T.F."/>
            <person name="Margarido G.R.A."/>
            <person name="Almeida C.A."/>
            <person name="Ferrarezi J.A."/>
            <person name="Labate C.A."/>
        </authorList>
    </citation>
    <scope>NUCLEOTIDE SEQUENCE</scope>
    <source>
        <strain evidence="4">MF-1</strain>
    </source>
</reference>
<comment type="caution">
    <text evidence="4">The sequence shown here is derived from an EMBL/GenBank/DDBJ whole genome shotgun (WGS) entry which is preliminary data.</text>
</comment>
<evidence type="ECO:0000313" key="5">
    <source>
        <dbReference type="Proteomes" id="UP000765509"/>
    </source>
</evidence>
<name>A0A9Q3ILZ1_9BASI</name>
<keyword evidence="1" id="KW-0479">Metal-binding</keyword>
<keyword evidence="1" id="KW-0863">Zinc-finger</keyword>
<keyword evidence="1" id="KW-0862">Zinc</keyword>
<organism evidence="4 5">
    <name type="scientific">Austropuccinia psidii MF-1</name>
    <dbReference type="NCBI Taxonomy" id="1389203"/>
    <lineage>
        <taxon>Eukaryota</taxon>
        <taxon>Fungi</taxon>
        <taxon>Dikarya</taxon>
        <taxon>Basidiomycota</taxon>
        <taxon>Pucciniomycotina</taxon>
        <taxon>Pucciniomycetes</taxon>
        <taxon>Pucciniales</taxon>
        <taxon>Sphaerophragmiaceae</taxon>
        <taxon>Austropuccinia</taxon>
    </lineage>
</organism>
<evidence type="ECO:0000256" key="2">
    <source>
        <dbReference type="SAM" id="MobiDB-lite"/>
    </source>
</evidence>
<dbReference type="OrthoDB" id="1431520at2759"/>
<feature type="domain" description="CCHC-type" evidence="3">
    <location>
        <begin position="85"/>
        <end position="101"/>
    </location>
</feature>
<gene>
    <name evidence="4" type="ORF">O181_085787</name>
</gene>
<dbReference type="GO" id="GO:0003676">
    <property type="term" value="F:nucleic acid binding"/>
    <property type="evidence" value="ECO:0007669"/>
    <property type="project" value="InterPro"/>
</dbReference>
<dbReference type="Proteomes" id="UP000765509">
    <property type="component" value="Unassembled WGS sequence"/>
</dbReference>
<dbReference type="AlphaFoldDB" id="A0A9Q3ILZ1"/>
<sequence>MKELTKTLKEQQVVVNKEVPREKEVSKQFMEQLDELSKISKPQKIAYANPQAENSGFRPKENLPPASSRYVPYAPAQNAPNTFFRCYYCSEEGHSTERCNELIEYQNKKWVIRQGLSYLYPNWARIATDVKLSPKKLVREFQKEQEELKKKLGEKSKEEEQKKKEKSTAFITMDNWEDWQPPSI</sequence>
<feature type="region of interest" description="Disordered" evidence="2">
    <location>
        <begin position="149"/>
        <end position="184"/>
    </location>
</feature>
<dbReference type="InterPro" id="IPR001878">
    <property type="entry name" value="Znf_CCHC"/>
</dbReference>
<keyword evidence="5" id="KW-1185">Reference proteome</keyword>
<protein>
    <recommendedName>
        <fullName evidence="3">CCHC-type domain-containing protein</fullName>
    </recommendedName>
</protein>
<dbReference type="PROSITE" id="PS50158">
    <property type="entry name" value="ZF_CCHC"/>
    <property type="match status" value="1"/>
</dbReference>
<proteinExistence type="predicted"/>
<evidence type="ECO:0000313" key="4">
    <source>
        <dbReference type="EMBL" id="MBW0546072.1"/>
    </source>
</evidence>
<evidence type="ECO:0000256" key="1">
    <source>
        <dbReference type="PROSITE-ProRule" id="PRU00047"/>
    </source>
</evidence>